<evidence type="ECO:0000313" key="1">
    <source>
        <dbReference type="EMBL" id="KZR95565.1"/>
    </source>
</evidence>
<dbReference type="Proteomes" id="UP000076858">
    <property type="component" value="Unassembled WGS sequence"/>
</dbReference>
<name>A0A164DA61_9CRUS</name>
<accession>A0A164DA61</accession>
<dbReference type="EMBL" id="LRGB01028327">
    <property type="protein sequence ID" value="KZR95565.1"/>
    <property type="molecule type" value="Genomic_DNA"/>
</dbReference>
<sequence>KCQIRRILIRLILYHRLRSKDCERFHKPERNRLKLGSCLPLGVRPYGLGRVLVIFQFPY</sequence>
<proteinExistence type="predicted"/>
<evidence type="ECO:0000313" key="2">
    <source>
        <dbReference type="Proteomes" id="UP000076858"/>
    </source>
</evidence>
<dbReference type="AlphaFoldDB" id="A0A164DA61"/>
<keyword evidence="2" id="KW-1185">Reference proteome</keyword>
<feature type="non-terminal residue" evidence="1">
    <location>
        <position position="1"/>
    </location>
</feature>
<gene>
    <name evidence="1" type="ORF">APZ42_010656</name>
</gene>
<protein>
    <submittedName>
        <fullName evidence="1">Uncharacterized protein</fullName>
    </submittedName>
</protein>
<comment type="caution">
    <text evidence="1">The sequence shown here is derived from an EMBL/GenBank/DDBJ whole genome shotgun (WGS) entry which is preliminary data.</text>
</comment>
<reference evidence="1 2" key="1">
    <citation type="submission" date="2016-03" db="EMBL/GenBank/DDBJ databases">
        <title>EvidentialGene: Evidence-directed Construction of Genes on Genomes.</title>
        <authorList>
            <person name="Gilbert D.G."/>
            <person name="Choi J.-H."/>
            <person name="Mockaitis K."/>
            <person name="Colbourne J."/>
            <person name="Pfrender M."/>
        </authorList>
    </citation>
    <scope>NUCLEOTIDE SEQUENCE [LARGE SCALE GENOMIC DNA]</scope>
    <source>
        <strain evidence="1 2">Xinb3</strain>
        <tissue evidence="1">Complete organism</tissue>
    </source>
</reference>
<organism evidence="1 2">
    <name type="scientific">Daphnia magna</name>
    <dbReference type="NCBI Taxonomy" id="35525"/>
    <lineage>
        <taxon>Eukaryota</taxon>
        <taxon>Metazoa</taxon>
        <taxon>Ecdysozoa</taxon>
        <taxon>Arthropoda</taxon>
        <taxon>Crustacea</taxon>
        <taxon>Branchiopoda</taxon>
        <taxon>Diplostraca</taxon>
        <taxon>Cladocera</taxon>
        <taxon>Anomopoda</taxon>
        <taxon>Daphniidae</taxon>
        <taxon>Daphnia</taxon>
    </lineage>
</organism>